<dbReference type="InterPro" id="IPR001783">
    <property type="entry name" value="Lumazine-bd"/>
</dbReference>
<evidence type="ECO:0000256" key="2">
    <source>
        <dbReference type="ARBA" id="ARBA00002803"/>
    </source>
</evidence>
<dbReference type="InterPro" id="IPR026017">
    <property type="entry name" value="Lumazine-bd_dom"/>
</dbReference>
<accession>A0A0W0ST68</accession>
<evidence type="ECO:0000313" key="12">
    <source>
        <dbReference type="EMBL" id="KTC86468.1"/>
    </source>
</evidence>
<gene>
    <name evidence="12" type="primary">ribE</name>
    <name evidence="12" type="ORF">Lbru_0409</name>
</gene>
<sequence>MFTGLIEGCGEVIANIKGEIANRLLIKSPFNQLQAGESIAVNGVCLTLLPECDNHLMFDVSPETLSLTTLDQLQTGDFVNLERAMSASSRFGGHYVSGHVDTTCSLKKIQTIGEYIEITVGDFAVCASMYLLPKGSITLEGVSLTINKIIGEDIQLMLVPHTLAKTTLGQFKPGQRLNVEFDYLTRIVAHQLRIAGQLKEEVEV</sequence>
<dbReference type="Proteomes" id="UP000054742">
    <property type="component" value="Unassembled WGS sequence"/>
</dbReference>
<dbReference type="PIRSF" id="PIRSF000498">
    <property type="entry name" value="Riboflavin_syn_A"/>
    <property type="match status" value="1"/>
</dbReference>
<protein>
    <recommendedName>
        <fullName evidence="5 9">Riboflavin synthase</fullName>
        <ecNumber evidence="4 9">2.5.1.9</ecNumber>
    </recommendedName>
</protein>
<keyword evidence="13" id="KW-1185">Reference proteome</keyword>
<dbReference type="PANTHER" id="PTHR21098:SF12">
    <property type="entry name" value="RIBOFLAVIN SYNTHASE"/>
    <property type="match status" value="1"/>
</dbReference>
<keyword evidence="6" id="KW-0686">Riboflavin biosynthesis</keyword>
<dbReference type="CDD" id="cd00402">
    <property type="entry name" value="Riboflavin_synthase_like"/>
    <property type="match status" value="1"/>
</dbReference>
<dbReference type="SUPFAM" id="SSF63380">
    <property type="entry name" value="Riboflavin synthase domain-like"/>
    <property type="match status" value="2"/>
</dbReference>
<comment type="catalytic activity">
    <reaction evidence="1">
        <text>2 6,7-dimethyl-8-(1-D-ribityl)lumazine + H(+) = 5-amino-6-(D-ribitylamino)uracil + riboflavin</text>
        <dbReference type="Rhea" id="RHEA:20772"/>
        <dbReference type="ChEBI" id="CHEBI:15378"/>
        <dbReference type="ChEBI" id="CHEBI:15934"/>
        <dbReference type="ChEBI" id="CHEBI:57986"/>
        <dbReference type="ChEBI" id="CHEBI:58201"/>
        <dbReference type="EC" id="2.5.1.9"/>
    </reaction>
</comment>
<dbReference type="STRING" id="29422.Lbru_0409"/>
<evidence type="ECO:0000256" key="6">
    <source>
        <dbReference type="ARBA" id="ARBA00022619"/>
    </source>
</evidence>
<dbReference type="NCBIfam" id="TIGR00187">
    <property type="entry name" value="ribE"/>
    <property type="match status" value="1"/>
</dbReference>
<evidence type="ECO:0000256" key="1">
    <source>
        <dbReference type="ARBA" id="ARBA00000968"/>
    </source>
</evidence>
<evidence type="ECO:0000256" key="10">
    <source>
        <dbReference type="PROSITE-ProRule" id="PRU00524"/>
    </source>
</evidence>
<keyword evidence="8" id="KW-0677">Repeat</keyword>
<dbReference type="AlphaFoldDB" id="A0A0W0ST68"/>
<dbReference type="RefSeq" id="WP_058440518.1">
    <property type="nucleotide sequence ID" value="NZ_CAAAHU010000015.1"/>
</dbReference>
<evidence type="ECO:0000256" key="4">
    <source>
        <dbReference type="ARBA" id="ARBA00012827"/>
    </source>
</evidence>
<comment type="caution">
    <text evidence="12">The sequence shown here is derived from an EMBL/GenBank/DDBJ whole genome shotgun (WGS) entry which is preliminary data.</text>
</comment>
<name>A0A0W0ST68_9GAMM</name>
<feature type="repeat" description="Lumazine-binding" evidence="10">
    <location>
        <begin position="1"/>
        <end position="94"/>
    </location>
</feature>
<dbReference type="Pfam" id="PF00677">
    <property type="entry name" value="Lum_binding"/>
    <property type="match status" value="2"/>
</dbReference>
<dbReference type="OrthoDB" id="9788537at2"/>
<evidence type="ECO:0000313" key="13">
    <source>
        <dbReference type="Proteomes" id="UP000054742"/>
    </source>
</evidence>
<feature type="repeat" description="Lumazine-binding" evidence="10">
    <location>
        <begin position="95"/>
        <end position="192"/>
    </location>
</feature>
<keyword evidence="7" id="KW-0808">Transferase</keyword>
<dbReference type="GO" id="GO:0004746">
    <property type="term" value="F:riboflavin synthase activity"/>
    <property type="evidence" value="ECO:0007669"/>
    <property type="project" value="UniProtKB-UniRule"/>
</dbReference>
<dbReference type="PATRIC" id="fig|29422.6.peg.428"/>
<evidence type="ECO:0000256" key="3">
    <source>
        <dbReference type="ARBA" id="ARBA00004887"/>
    </source>
</evidence>
<evidence type="ECO:0000256" key="7">
    <source>
        <dbReference type="ARBA" id="ARBA00022679"/>
    </source>
</evidence>
<dbReference type="EMBL" id="LNXV01000004">
    <property type="protein sequence ID" value="KTC86468.1"/>
    <property type="molecule type" value="Genomic_DNA"/>
</dbReference>
<feature type="domain" description="Lumazine-binding" evidence="11">
    <location>
        <begin position="95"/>
        <end position="192"/>
    </location>
</feature>
<dbReference type="GO" id="GO:0009231">
    <property type="term" value="P:riboflavin biosynthetic process"/>
    <property type="evidence" value="ECO:0007669"/>
    <property type="project" value="UniProtKB-KW"/>
</dbReference>
<dbReference type="PANTHER" id="PTHR21098">
    <property type="entry name" value="RIBOFLAVIN SYNTHASE ALPHA CHAIN"/>
    <property type="match status" value="1"/>
</dbReference>
<feature type="domain" description="Lumazine-binding" evidence="11">
    <location>
        <begin position="1"/>
        <end position="94"/>
    </location>
</feature>
<comment type="function">
    <text evidence="2">Catalyzes the dismutation of two molecules of 6,7-dimethyl-8-ribityllumazine, resulting in the formation of riboflavin and 5-amino-6-(D-ribitylamino)uracil.</text>
</comment>
<evidence type="ECO:0000256" key="8">
    <source>
        <dbReference type="ARBA" id="ARBA00022737"/>
    </source>
</evidence>
<proteinExistence type="predicted"/>
<organism evidence="12 13">
    <name type="scientific">Legionella brunensis</name>
    <dbReference type="NCBI Taxonomy" id="29422"/>
    <lineage>
        <taxon>Bacteria</taxon>
        <taxon>Pseudomonadati</taxon>
        <taxon>Pseudomonadota</taxon>
        <taxon>Gammaproteobacteria</taxon>
        <taxon>Legionellales</taxon>
        <taxon>Legionellaceae</taxon>
        <taxon>Legionella</taxon>
    </lineage>
</organism>
<dbReference type="InterPro" id="IPR023366">
    <property type="entry name" value="ATP_synth_asu-like_sf"/>
</dbReference>
<dbReference type="EC" id="2.5.1.9" evidence="4 9"/>
<dbReference type="PROSITE" id="PS51177">
    <property type="entry name" value="LUMAZINE_BIND"/>
    <property type="match status" value="2"/>
</dbReference>
<comment type="pathway">
    <text evidence="3">Cofactor biosynthesis; riboflavin biosynthesis; riboflavin from 2-hydroxy-3-oxobutyl phosphate and 5-amino-6-(D-ribitylamino)uracil: step 2/2.</text>
</comment>
<evidence type="ECO:0000256" key="9">
    <source>
        <dbReference type="NCBIfam" id="TIGR00187"/>
    </source>
</evidence>
<evidence type="ECO:0000259" key="11">
    <source>
        <dbReference type="PROSITE" id="PS51177"/>
    </source>
</evidence>
<reference evidence="12 13" key="1">
    <citation type="submission" date="2015-11" db="EMBL/GenBank/DDBJ databases">
        <title>Genomic analysis of 38 Legionella species identifies large and diverse effector repertoires.</title>
        <authorList>
            <person name="Burstein D."/>
            <person name="Amaro F."/>
            <person name="Zusman T."/>
            <person name="Lifshitz Z."/>
            <person name="Cohen O."/>
            <person name="Gilbert J.A."/>
            <person name="Pupko T."/>
            <person name="Shuman H.A."/>
            <person name="Segal G."/>
        </authorList>
    </citation>
    <scope>NUCLEOTIDE SEQUENCE [LARGE SCALE GENOMIC DNA]</scope>
    <source>
        <strain evidence="12 13">ATCC 43878</strain>
    </source>
</reference>
<dbReference type="InterPro" id="IPR017938">
    <property type="entry name" value="Riboflavin_synthase-like_b-brl"/>
</dbReference>
<evidence type="ECO:0000256" key="5">
    <source>
        <dbReference type="ARBA" id="ARBA00013950"/>
    </source>
</evidence>
<dbReference type="Gene3D" id="2.40.30.20">
    <property type="match status" value="2"/>
</dbReference>
<dbReference type="NCBIfam" id="NF006767">
    <property type="entry name" value="PRK09289.1"/>
    <property type="match status" value="1"/>
</dbReference>